<reference evidence="13" key="1">
    <citation type="journal article" date="2019" name="Int. J. Syst. Evol. Microbiol.">
        <title>The Global Catalogue of Microorganisms (GCM) 10K type strain sequencing project: providing services to taxonomists for standard genome sequencing and annotation.</title>
        <authorList>
            <consortium name="The Broad Institute Genomics Platform"/>
            <consortium name="The Broad Institute Genome Sequencing Center for Infectious Disease"/>
            <person name="Wu L."/>
            <person name="Ma J."/>
        </authorList>
    </citation>
    <scope>NUCLEOTIDE SEQUENCE [LARGE SCALE GENOMIC DNA]</scope>
    <source>
        <strain evidence="13">CCUG 51308</strain>
    </source>
</reference>
<dbReference type="PROSITE" id="PS50109">
    <property type="entry name" value="HIS_KIN"/>
    <property type="match status" value="1"/>
</dbReference>
<dbReference type="RefSeq" id="WP_382165841.1">
    <property type="nucleotide sequence ID" value="NZ_JBHTBR010000002.1"/>
</dbReference>
<organism evidence="12 13">
    <name type="scientific">Hirschia litorea</name>
    <dbReference type="NCBI Taxonomy" id="1199156"/>
    <lineage>
        <taxon>Bacteria</taxon>
        <taxon>Pseudomonadati</taxon>
        <taxon>Pseudomonadota</taxon>
        <taxon>Alphaproteobacteria</taxon>
        <taxon>Hyphomonadales</taxon>
        <taxon>Hyphomonadaceae</taxon>
        <taxon>Hirschia</taxon>
    </lineage>
</organism>
<dbReference type="Pfam" id="PF00989">
    <property type="entry name" value="PAS"/>
    <property type="match status" value="1"/>
</dbReference>
<evidence type="ECO:0000256" key="1">
    <source>
        <dbReference type="ARBA" id="ARBA00000085"/>
    </source>
</evidence>
<dbReference type="SMART" id="SM00387">
    <property type="entry name" value="HATPase_c"/>
    <property type="match status" value="1"/>
</dbReference>
<keyword evidence="6 12" id="KW-0418">Kinase</keyword>
<keyword evidence="7" id="KW-0067">ATP-binding</keyword>
<keyword evidence="8" id="KW-0902">Two-component regulatory system</keyword>
<feature type="coiled-coil region" evidence="9">
    <location>
        <begin position="10"/>
        <end position="69"/>
    </location>
</feature>
<dbReference type="Gene3D" id="1.10.287.130">
    <property type="match status" value="1"/>
</dbReference>
<evidence type="ECO:0000256" key="8">
    <source>
        <dbReference type="ARBA" id="ARBA00023012"/>
    </source>
</evidence>
<sequence length="458" mass="51014">MHSVLNNSDLNSAELSIETLIARLQREKSAREQAEELLENKSRSLYQANEALKKVAENLEGQRQQLNTILDHTVTGILLVNDRLNVVQSNKSANEMFGLMQDDLLDLNVLDLFERSKAIERLINIKLKSGSDDIQFEAVARLNGEGAFPAEVGISTIVKPDGRRAMVWIIHDITRRRRDEAKRKELEKELSQAQKLEALGTLASGVAHEINTPIQYVGDNMRFLGESLQEIVSLLELFQNNAGAEQIRSKTEEADIDFLLEEIPQAIEQSLKGLEQVAGIVKAIKEFSHPGQEGHANVDLNEVINTTLTVTRNQWKYVAEIDLELEENLSKIPCNKGDINQVLVNLIVNAADAIAECRNKDLGRIAIKTSEADGWLTIEVSDTGCGMPKDIQDRMFDPFFTTKDVGKGTGQGLAISYNIIRTKHKGEILCESQQGKGSRFIVKLPISPDTIGQLEVLR</sequence>
<comment type="catalytic activity">
    <reaction evidence="1">
        <text>ATP + protein L-histidine = ADP + protein N-phospho-L-histidine.</text>
        <dbReference type="EC" id="2.7.13.3"/>
    </reaction>
</comment>
<evidence type="ECO:0000256" key="7">
    <source>
        <dbReference type="ARBA" id="ARBA00022840"/>
    </source>
</evidence>
<evidence type="ECO:0000256" key="5">
    <source>
        <dbReference type="ARBA" id="ARBA00022741"/>
    </source>
</evidence>
<dbReference type="PRINTS" id="PR00344">
    <property type="entry name" value="BCTRLSENSOR"/>
</dbReference>
<dbReference type="PANTHER" id="PTHR43065">
    <property type="entry name" value="SENSOR HISTIDINE KINASE"/>
    <property type="match status" value="1"/>
</dbReference>
<accession>A0ABW2IIG1</accession>
<keyword evidence="9" id="KW-0175">Coiled coil</keyword>
<protein>
    <recommendedName>
        <fullName evidence="2">histidine kinase</fullName>
        <ecNumber evidence="2">2.7.13.3</ecNumber>
    </recommendedName>
</protein>
<dbReference type="InterPro" id="IPR000014">
    <property type="entry name" value="PAS"/>
</dbReference>
<dbReference type="InterPro" id="IPR035965">
    <property type="entry name" value="PAS-like_dom_sf"/>
</dbReference>
<name>A0ABW2IIG1_9PROT</name>
<evidence type="ECO:0000256" key="9">
    <source>
        <dbReference type="SAM" id="Coils"/>
    </source>
</evidence>
<evidence type="ECO:0000313" key="12">
    <source>
        <dbReference type="EMBL" id="MFC7290713.1"/>
    </source>
</evidence>
<dbReference type="Gene3D" id="3.30.450.20">
    <property type="entry name" value="PAS domain"/>
    <property type="match status" value="1"/>
</dbReference>
<dbReference type="SMART" id="SM00091">
    <property type="entry name" value="PAS"/>
    <property type="match status" value="1"/>
</dbReference>
<evidence type="ECO:0000256" key="6">
    <source>
        <dbReference type="ARBA" id="ARBA00022777"/>
    </source>
</evidence>
<evidence type="ECO:0000256" key="3">
    <source>
        <dbReference type="ARBA" id="ARBA00022553"/>
    </source>
</evidence>
<gene>
    <name evidence="12" type="ORF">ACFQS8_03715</name>
</gene>
<feature type="domain" description="PAS" evidence="11">
    <location>
        <begin position="62"/>
        <end position="113"/>
    </location>
</feature>
<feature type="domain" description="Histidine kinase" evidence="10">
    <location>
        <begin position="205"/>
        <end position="448"/>
    </location>
</feature>
<proteinExistence type="predicted"/>
<keyword evidence="3" id="KW-0597">Phosphoprotein</keyword>
<dbReference type="EC" id="2.7.13.3" evidence="2"/>
<dbReference type="PANTHER" id="PTHR43065:SF50">
    <property type="entry name" value="HISTIDINE KINASE"/>
    <property type="match status" value="1"/>
</dbReference>
<keyword evidence="13" id="KW-1185">Reference proteome</keyword>
<keyword evidence="5" id="KW-0547">Nucleotide-binding</keyword>
<dbReference type="InterPro" id="IPR013767">
    <property type="entry name" value="PAS_fold"/>
</dbReference>
<evidence type="ECO:0000256" key="4">
    <source>
        <dbReference type="ARBA" id="ARBA00022679"/>
    </source>
</evidence>
<comment type="caution">
    <text evidence="12">The sequence shown here is derived from an EMBL/GenBank/DDBJ whole genome shotgun (WGS) entry which is preliminary data.</text>
</comment>
<dbReference type="Pfam" id="PF02518">
    <property type="entry name" value="HATPase_c"/>
    <property type="match status" value="1"/>
</dbReference>
<dbReference type="InterPro" id="IPR036890">
    <property type="entry name" value="HATPase_C_sf"/>
</dbReference>
<dbReference type="InterPro" id="IPR004358">
    <property type="entry name" value="Sig_transdc_His_kin-like_C"/>
</dbReference>
<dbReference type="InterPro" id="IPR003594">
    <property type="entry name" value="HATPase_dom"/>
</dbReference>
<dbReference type="EMBL" id="JBHTBR010000002">
    <property type="protein sequence ID" value="MFC7290713.1"/>
    <property type="molecule type" value="Genomic_DNA"/>
</dbReference>
<keyword evidence="4" id="KW-0808">Transferase</keyword>
<dbReference type="SUPFAM" id="SSF55785">
    <property type="entry name" value="PYP-like sensor domain (PAS domain)"/>
    <property type="match status" value="1"/>
</dbReference>
<dbReference type="Proteomes" id="UP001596492">
    <property type="component" value="Unassembled WGS sequence"/>
</dbReference>
<evidence type="ECO:0000259" key="11">
    <source>
        <dbReference type="PROSITE" id="PS50112"/>
    </source>
</evidence>
<dbReference type="SUPFAM" id="SSF55874">
    <property type="entry name" value="ATPase domain of HSP90 chaperone/DNA topoisomerase II/histidine kinase"/>
    <property type="match status" value="1"/>
</dbReference>
<dbReference type="Gene3D" id="3.30.565.10">
    <property type="entry name" value="Histidine kinase-like ATPase, C-terminal domain"/>
    <property type="match status" value="1"/>
</dbReference>
<dbReference type="InterPro" id="IPR005467">
    <property type="entry name" value="His_kinase_dom"/>
</dbReference>
<dbReference type="PROSITE" id="PS50112">
    <property type="entry name" value="PAS"/>
    <property type="match status" value="1"/>
</dbReference>
<evidence type="ECO:0000313" key="13">
    <source>
        <dbReference type="Proteomes" id="UP001596492"/>
    </source>
</evidence>
<evidence type="ECO:0000256" key="2">
    <source>
        <dbReference type="ARBA" id="ARBA00012438"/>
    </source>
</evidence>
<dbReference type="GO" id="GO:0016301">
    <property type="term" value="F:kinase activity"/>
    <property type="evidence" value="ECO:0007669"/>
    <property type="project" value="UniProtKB-KW"/>
</dbReference>
<dbReference type="NCBIfam" id="TIGR00229">
    <property type="entry name" value="sensory_box"/>
    <property type="match status" value="1"/>
</dbReference>
<evidence type="ECO:0000259" key="10">
    <source>
        <dbReference type="PROSITE" id="PS50109"/>
    </source>
</evidence>